<dbReference type="InterPro" id="IPR010982">
    <property type="entry name" value="Lambda_DNA-bd_dom_sf"/>
</dbReference>
<dbReference type="EMBL" id="NGJZ01000002">
    <property type="protein sequence ID" value="RSU07278.1"/>
    <property type="molecule type" value="Genomic_DNA"/>
</dbReference>
<dbReference type="InterPro" id="IPR001387">
    <property type="entry name" value="Cro/C1-type_HTH"/>
</dbReference>
<keyword evidence="3" id="KW-1185">Reference proteome</keyword>
<dbReference type="SUPFAM" id="SSF47413">
    <property type="entry name" value="lambda repressor-like DNA-binding domains"/>
    <property type="match status" value="1"/>
</dbReference>
<dbReference type="AlphaFoldDB" id="A0A430AHA8"/>
<dbReference type="Proteomes" id="UP000288669">
    <property type="component" value="Unassembled WGS sequence"/>
</dbReference>
<comment type="caution">
    <text evidence="2">The sequence shown here is derived from an EMBL/GenBank/DDBJ whole genome shotgun (WGS) entry which is preliminary data.</text>
</comment>
<evidence type="ECO:0000313" key="2">
    <source>
        <dbReference type="EMBL" id="RSU07278.1"/>
    </source>
</evidence>
<evidence type="ECO:0000259" key="1">
    <source>
        <dbReference type="PROSITE" id="PS50943"/>
    </source>
</evidence>
<dbReference type="OrthoDB" id="2899891at2"/>
<dbReference type="Pfam" id="PF13443">
    <property type="entry name" value="HTH_26"/>
    <property type="match status" value="1"/>
</dbReference>
<proteinExistence type="predicted"/>
<dbReference type="GO" id="GO:0003677">
    <property type="term" value="F:DNA binding"/>
    <property type="evidence" value="ECO:0007669"/>
    <property type="project" value="InterPro"/>
</dbReference>
<dbReference type="Gene3D" id="1.10.260.40">
    <property type="entry name" value="lambda repressor-like DNA-binding domains"/>
    <property type="match status" value="1"/>
</dbReference>
<dbReference type="RefSeq" id="WP_126825146.1">
    <property type="nucleotide sequence ID" value="NZ_JBHLWU010000002.1"/>
</dbReference>
<name>A0A430AHA8_9ENTE</name>
<protein>
    <submittedName>
        <fullName evidence="2">Toxin-antitoxin system, antitoxin component, Xre family protein</fullName>
    </submittedName>
</protein>
<organism evidence="2 3">
    <name type="scientific">Vagococcus entomophilus</name>
    <dbReference type="NCBI Taxonomy" id="1160095"/>
    <lineage>
        <taxon>Bacteria</taxon>
        <taxon>Bacillati</taxon>
        <taxon>Bacillota</taxon>
        <taxon>Bacilli</taxon>
        <taxon>Lactobacillales</taxon>
        <taxon>Enterococcaceae</taxon>
        <taxon>Vagococcus</taxon>
    </lineage>
</organism>
<evidence type="ECO:0000313" key="3">
    <source>
        <dbReference type="Proteomes" id="UP000288669"/>
    </source>
</evidence>
<gene>
    <name evidence="2" type="ORF">CBF30_08480</name>
</gene>
<reference evidence="2 3" key="1">
    <citation type="submission" date="2017-05" db="EMBL/GenBank/DDBJ databases">
        <title>Vagococcus spp. assemblies.</title>
        <authorList>
            <person name="Gulvik C.A."/>
        </authorList>
    </citation>
    <scope>NUCLEOTIDE SEQUENCE [LARGE SCALE GENOMIC DNA]</scope>
    <source>
        <strain evidence="2 3">DSM 24756</strain>
    </source>
</reference>
<sequence>MGNNFSKILGSKMLRVSDVNKATGISRTVLSELYYQRTTNIQLETLTKICDYLEISLSELIEYEPINLN</sequence>
<feature type="domain" description="HTH cro/C1-type" evidence="1">
    <location>
        <begin position="21"/>
        <end position="60"/>
    </location>
</feature>
<accession>A0A430AHA8</accession>
<dbReference type="PROSITE" id="PS50943">
    <property type="entry name" value="HTH_CROC1"/>
    <property type="match status" value="1"/>
</dbReference>